<feature type="compositionally biased region" description="Basic and acidic residues" evidence="2">
    <location>
        <begin position="314"/>
        <end position="344"/>
    </location>
</feature>
<evidence type="ECO:0000256" key="2">
    <source>
        <dbReference type="SAM" id="MobiDB-lite"/>
    </source>
</evidence>
<evidence type="ECO:0000256" key="1">
    <source>
        <dbReference type="ARBA" id="ARBA00022729"/>
    </source>
</evidence>
<evidence type="ECO:0000313" key="5">
    <source>
        <dbReference type="Proteomes" id="UP000184476"/>
    </source>
</evidence>
<dbReference type="STRING" id="112248.SAMN05444392_10844"/>
<dbReference type="SUPFAM" id="SSF47090">
    <property type="entry name" value="PGBD-like"/>
    <property type="match status" value="1"/>
</dbReference>
<feature type="region of interest" description="Disordered" evidence="2">
    <location>
        <begin position="283"/>
        <end position="350"/>
    </location>
</feature>
<dbReference type="SUPFAM" id="SSF50685">
    <property type="entry name" value="Barwin-like endoglucanases"/>
    <property type="match status" value="1"/>
</dbReference>
<dbReference type="InterPro" id="IPR036908">
    <property type="entry name" value="RlpA-like_sf"/>
</dbReference>
<sequence>MLLKSIGKFSLITTIFLSTSLYSLPTHISAESNNQGPIPINSKYPGETVFQGENPSNDSVKQLEWLLYEAGYLKKRDGIFKKDEDGKAVETFQRSENMIDKEVIGVPGEVTWKKLVSISNGEYPTENSYVKWQSQIPIRRLEALLVHTKFLDKEFADGRISKEDIEACKKFQIQSGKWNKNTAWGVPGPVTWNLLIQDYMKDHTLPKFEEGKKEPAVNNLRTFLKLAGYPTTSTGDTFTPEDREIVKKFQLAQGYSEYQATGIPDQTNWQSLQIGSLGLDEEFSAEKSPQPNPSNQDTPNETTASNDPYTVKTEQLKVEQPKQKEEKKSDKKSDQEKPKKDLPNPKKSAQAYCSAKFGDRLDKAYSMTASAYGKGVVENGPWGNVDSLGNPLKQGTIAVDKNLIPLGTKVHVAGYDNMGIKEKYLPKKNFDGKATDVGGAITGKRIDIFVPLSANGVSPFGMQEKVAVCTLKK</sequence>
<dbReference type="InterPro" id="IPR010611">
    <property type="entry name" value="3D_dom"/>
</dbReference>
<dbReference type="EMBL" id="FQVL01000008">
    <property type="protein sequence ID" value="SHF13140.1"/>
    <property type="molecule type" value="Genomic_DNA"/>
</dbReference>
<dbReference type="InterPro" id="IPR051933">
    <property type="entry name" value="Resuscitation_pf_RpfB"/>
</dbReference>
<dbReference type="Proteomes" id="UP000184476">
    <property type="component" value="Unassembled WGS sequence"/>
</dbReference>
<evidence type="ECO:0000313" key="4">
    <source>
        <dbReference type="EMBL" id="SHF13140.1"/>
    </source>
</evidence>
<dbReference type="InterPro" id="IPR036365">
    <property type="entry name" value="PGBD-like_sf"/>
</dbReference>
<dbReference type="Gene3D" id="2.40.40.10">
    <property type="entry name" value="RlpA-like domain"/>
    <property type="match status" value="1"/>
</dbReference>
<dbReference type="GO" id="GO:0009254">
    <property type="term" value="P:peptidoglycan turnover"/>
    <property type="evidence" value="ECO:0007669"/>
    <property type="project" value="InterPro"/>
</dbReference>
<name>A0A1M4Z557_9BACL</name>
<evidence type="ECO:0000259" key="3">
    <source>
        <dbReference type="Pfam" id="PF06725"/>
    </source>
</evidence>
<dbReference type="Pfam" id="PF06725">
    <property type="entry name" value="3D"/>
    <property type="match status" value="1"/>
</dbReference>
<dbReference type="GO" id="GO:0019867">
    <property type="term" value="C:outer membrane"/>
    <property type="evidence" value="ECO:0007669"/>
    <property type="project" value="InterPro"/>
</dbReference>
<feature type="compositionally biased region" description="Polar residues" evidence="2">
    <location>
        <begin position="287"/>
        <end position="308"/>
    </location>
</feature>
<organism evidence="4 5">
    <name type="scientific">Seinonella peptonophila</name>
    <dbReference type="NCBI Taxonomy" id="112248"/>
    <lineage>
        <taxon>Bacteria</taxon>
        <taxon>Bacillati</taxon>
        <taxon>Bacillota</taxon>
        <taxon>Bacilli</taxon>
        <taxon>Bacillales</taxon>
        <taxon>Thermoactinomycetaceae</taxon>
        <taxon>Seinonella</taxon>
    </lineage>
</organism>
<keyword evidence="5" id="KW-1185">Reference proteome</keyword>
<dbReference type="PANTHER" id="PTHR39160:SF4">
    <property type="entry name" value="RESUSCITATION-PROMOTING FACTOR RPFB"/>
    <property type="match status" value="1"/>
</dbReference>
<dbReference type="Gene3D" id="1.10.101.10">
    <property type="entry name" value="PGBD-like superfamily/PGBD"/>
    <property type="match status" value="2"/>
</dbReference>
<reference evidence="4 5" key="1">
    <citation type="submission" date="2016-11" db="EMBL/GenBank/DDBJ databases">
        <authorList>
            <person name="Jaros S."/>
            <person name="Januszkiewicz K."/>
            <person name="Wedrychowicz H."/>
        </authorList>
    </citation>
    <scope>NUCLEOTIDE SEQUENCE [LARGE SCALE GENOMIC DNA]</scope>
    <source>
        <strain evidence="4 5">DSM 44666</strain>
    </source>
</reference>
<keyword evidence="1" id="KW-0732">Signal</keyword>
<proteinExistence type="predicted"/>
<accession>A0A1M4Z557</accession>
<dbReference type="CDD" id="cd22786">
    <property type="entry name" value="DPBB_YuiC-like"/>
    <property type="match status" value="1"/>
</dbReference>
<gene>
    <name evidence="4" type="ORF">SAMN05444392_10844</name>
</gene>
<dbReference type="PANTHER" id="PTHR39160">
    <property type="entry name" value="CELL WALL-BINDING PROTEIN YOCH"/>
    <property type="match status" value="1"/>
</dbReference>
<dbReference type="AlphaFoldDB" id="A0A1M4Z557"/>
<dbReference type="InterPro" id="IPR036366">
    <property type="entry name" value="PGBDSf"/>
</dbReference>
<protein>
    <submittedName>
        <fullName evidence="4">3D (Asp-Asp-Asp) domain-containing protein</fullName>
    </submittedName>
</protein>
<feature type="domain" description="3D" evidence="3">
    <location>
        <begin position="396"/>
        <end position="471"/>
    </location>
</feature>
<dbReference type="GO" id="GO:0004553">
    <property type="term" value="F:hydrolase activity, hydrolyzing O-glycosyl compounds"/>
    <property type="evidence" value="ECO:0007669"/>
    <property type="project" value="InterPro"/>
</dbReference>